<reference evidence="2 3" key="1">
    <citation type="journal article" date="2022" name="Nat. Microbiol.">
        <title>The microbiome of a bacterivorous marine choanoflagellate contains a resource-demanding obligate bacterial associate.</title>
        <authorList>
            <person name="Needham D.M."/>
            <person name="Poirier C."/>
            <person name="Bachy C."/>
            <person name="George E.E."/>
            <person name="Wilken S."/>
            <person name="Yung C.C.M."/>
            <person name="Limardo A.J."/>
            <person name="Morando M."/>
            <person name="Sudek L."/>
            <person name="Malmstrom R.R."/>
            <person name="Keeling P.J."/>
            <person name="Santoro A.E."/>
            <person name="Worden A.Z."/>
        </authorList>
    </citation>
    <scope>NUCLEOTIDE SEQUENCE [LARGE SCALE GENOMIC DNA]</scope>
    <source>
        <strain evidence="2 3">Comchoano-2</strain>
    </source>
</reference>
<dbReference type="Pfam" id="PF25967">
    <property type="entry name" value="RND-MFP_C"/>
    <property type="match status" value="1"/>
</dbReference>
<dbReference type="Gene3D" id="2.40.420.20">
    <property type="match status" value="1"/>
</dbReference>
<dbReference type="PANTHER" id="PTHR30469:SF33">
    <property type="entry name" value="SLR1207 PROTEIN"/>
    <property type="match status" value="1"/>
</dbReference>
<dbReference type="Gene3D" id="2.40.30.170">
    <property type="match status" value="1"/>
</dbReference>
<evidence type="ECO:0000313" key="2">
    <source>
        <dbReference type="EMBL" id="MCP8351919.1"/>
    </source>
</evidence>
<gene>
    <name evidence="2" type="ORF">MKS91_01240</name>
</gene>
<name>A0ABT1L482_9GAMM</name>
<accession>A0ABT1L482</accession>
<evidence type="ECO:0000313" key="3">
    <source>
        <dbReference type="Proteomes" id="UP001320768"/>
    </source>
</evidence>
<evidence type="ECO:0000259" key="1">
    <source>
        <dbReference type="Pfam" id="PF25967"/>
    </source>
</evidence>
<proteinExistence type="predicted"/>
<keyword evidence="3" id="KW-1185">Reference proteome</keyword>
<organism evidence="2 3">
    <name type="scientific">Candidatus Synchoanobacter obligatus</name>
    <dbReference type="NCBI Taxonomy" id="2919597"/>
    <lineage>
        <taxon>Bacteria</taxon>
        <taxon>Pseudomonadati</taxon>
        <taxon>Pseudomonadota</taxon>
        <taxon>Gammaproteobacteria</taxon>
        <taxon>Candidatus Comchoanobacterales</taxon>
        <taxon>Candidatus Comchoanobacteraceae</taxon>
        <taxon>Candidatus Synchoanobacter</taxon>
    </lineage>
</organism>
<sequence length="355" mass="39263">MHKISFFLIPLMAISQALTVSSQPVPQELLLKGELCSSNAQVIQLPFDAQLTPIADFNSIVSKNQPLFAISYMSKDNSLAKVIYEFFQKEIRVEIADKKHQMMHELLQIEATSALSYQDAVQAYEEEKAGLHNVKSTLVSELKNHNKVFLDIEHLRTASLSQIDEFIQQQIPNQVLATHDGIFLSSVADTSQTSPAFYKKLTNIARIVDNQTFELHVKVNEKQVGQLQAGQDVDVNIASLDKILQGHIATIGHFPEQSTSGNHSYPIVIKLESLEAVTLNQLRVGMNASVSIKMGEEEMIMIPITAVQTLYGNNTVKVNASGTNESRNVTLGIVSGMDIQITSGLDVGEEIIEHH</sequence>
<protein>
    <submittedName>
        <fullName evidence="2">HlyD family efflux transporter periplasmic adaptor subunit</fullName>
    </submittedName>
</protein>
<dbReference type="InterPro" id="IPR058627">
    <property type="entry name" value="MdtA-like_C"/>
</dbReference>
<dbReference type="Proteomes" id="UP001320768">
    <property type="component" value="Unassembled WGS sequence"/>
</dbReference>
<feature type="domain" description="Multidrug resistance protein MdtA-like C-terminal permuted SH3" evidence="1">
    <location>
        <begin position="300"/>
        <end position="352"/>
    </location>
</feature>
<comment type="caution">
    <text evidence="2">The sequence shown here is derived from an EMBL/GenBank/DDBJ whole genome shotgun (WGS) entry which is preliminary data.</text>
</comment>
<dbReference type="PANTHER" id="PTHR30469">
    <property type="entry name" value="MULTIDRUG RESISTANCE PROTEIN MDTA"/>
    <property type="match status" value="1"/>
</dbReference>
<dbReference type="RefSeq" id="WP_258569027.1">
    <property type="nucleotide sequence ID" value="NZ_JAKUDN010000001.1"/>
</dbReference>
<dbReference type="EMBL" id="JAKUDN010000001">
    <property type="protein sequence ID" value="MCP8351919.1"/>
    <property type="molecule type" value="Genomic_DNA"/>
</dbReference>